<dbReference type="EMBL" id="GBHO01040099">
    <property type="protein sequence ID" value="JAG03505.1"/>
    <property type="molecule type" value="Transcribed_RNA"/>
</dbReference>
<dbReference type="InterPro" id="IPR036236">
    <property type="entry name" value="Znf_C2H2_sf"/>
</dbReference>
<dbReference type="AlphaFoldDB" id="A0A0A9WF58"/>
<evidence type="ECO:0000313" key="5">
    <source>
        <dbReference type="EMBL" id="JAQ14017.1"/>
    </source>
</evidence>
<feature type="non-terminal residue" evidence="4">
    <location>
        <position position="1"/>
    </location>
</feature>
<feature type="region of interest" description="Disordered" evidence="2">
    <location>
        <begin position="78"/>
        <end position="101"/>
    </location>
</feature>
<reference evidence="4" key="2">
    <citation type="submission" date="2014-07" db="EMBL/GenBank/DDBJ databases">
        <authorList>
            <person name="Hull J."/>
        </authorList>
    </citation>
    <scope>NUCLEOTIDE SEQUENCE</scope>
</reference>
<evidence type="ECO:0000256" key="1">
    <source>
        <dbReference type="PROSITE-ProRule" id="PRU00042"/>
    </source>
</evidence>
<feature type="domain" description="C2H2-type" evidence="3">
    <location>
        <begin position="106"/>
        <end position="133"/>
    </location>
</feature>
<evidence type="ECO:0000259" key="3">
    <source>
        <dbReference type="PROSITE" id="PS50157"/>
    </source>
</evidence>
<sequence length="199" mass="22169">NTAGNSQGSGADEKRPKRNIVTPKRIRDGVKQLPRAIPIKVTTKSAPIKVTPAKLPIKADSTKDPLKGTPLIKLTPKVTSAKVPAKPQSGPKVRNRNEPRVRSEAFRCDTCPRTYKYLRTLQRHKKFECGAEPGFKCSYCPHETHLKGGIKSHIIAKHMLAMRLKESEIDDKIIVVNPPPGKELFMSDYSESDDESDFT</sequence>
<keyword evidence="1" id="KW-0863">Zinc-finger</keyword>
<evidence type="ECO:0000256" key="2">
    <source>
        <dbReference type="SAM" id="MobiDB-lite"/>
    </source>
</evidence>
<proteinExistence type="predicted"/>
<reference evidence="5" key="3">
    <citation type="journal article" date="2016" name="Gigascience">
        <title>De novo construction of an expanded transcriptome assembly for the western tarnished plant bug, Lygus hesperus.</title>
        <authorList>
            <person name="Tassone E.E."/>
            <person name="Geib S.M."/>
            <person name="Hall B."/>
            <person name="Fabrick J.A."/>
            <person name="Brent C.S."/>
            <person name="Hull J.J."/>
        </authorList>
    </citation>
    <scope>NUCLEOTIDE SEQUENCE</scope>
</reference>
<dbReference type="Gene3D" id="3.30.160.60">
    <property type="entry name" value="Classic Zinc Finger"/>
    <property type="match status" value="1"/>
</dbReference>
<reference evidence="4" key="1">
    <citation type="journal article" date="2014" name="PLoS ONE">
        <title>Transcriptome-Based Identification of ABC Transporters in the Western Tarnished Plant Bug Lygus hesperus.</title>
        <authorList>
            <person name="Hull J.J."/>
            <person name="Chaney K."/>
            <person name="Geib S.M."/>
            <person name="Fabrick J.A."/>
            <person name="Brent C.S."/>
            <person name="Walsh D."/>
            <person name="Lavine L.C."/>
        </authorList>
    </citation>
    <scope>NUCLEOTIDE SEQUENCE</scope>
</reference>
<dbReference type="GO" id="GO:0008270">
    <property type="term" value="F:zinc ion binding"/>
    <property type="evidence" value="ECO:0007669"/>
    <property type="project" value="UniProtKB-KW"/>
</dbReference>
<dbReference type="InterPro" id="IPR013087">
    <property type="entry name" value="Znf_C2H2_type"/>
</dbReference>
<gene>
    <name evidence="4" type="primary">lola_5</name>
    <name evidence="5" type="synonym">lola_45</name>
    <name evidence="4" type="ORF">CM83_36066</name>
    <name evidence="5" type="ORF">g.45018</name>
</gene>
<protein>
    <submittedName>
        <fullName evidence="4">Longitudinals lacking protein, isoforms N/O/W/X/Y</fullName>
    </submittedName>
</protein>
<dbReference type="EMBL" id="GDHC01004612">
    <property type="protein sequence ID" value="JAQ14017.1"/>
    <property type="molecule type" value="Transcribed_RNA"/>
</dbReference>
<name>A0A0A9WF58_LYGHE</name>
<organism evidence="4">
    <name type="scientific">Lygus hesperus</name>
    <name type="common">Western plant bug</name>
    <dbReference type="NCBI Taxonomy" id="30085"/>
    <lineage>
        <taxon>Eukaryota</taxon>
        <taxon>Metazoa</taxon>
        <taxon>Ecdysozoa</taxon>
        <taxon>Arthropoda</taxon>
        <taxon>Hexapoda</taxon>
        <taxon>Insecta</taxon>
        <taxon>Pterygota</taxon>
        <taxon>Neoptera</taxon>
        <taxon>Paraneoptera</taxon>
        <taxon>Hemiptera</taxon>
        <taxon>Heteroptera</taxon>
        <taxon>Panheteroptera</taxon>
        <taxon>Cimicomorpha</taxon>
        <taxon>Miridae</taxon>
        <taxon>Mirini</taxon>
        <taxon>Lygus</taxon>
    </lineage>
</organism>
<dbReference type="SMART" id="SM00355">
    <property type="entry name" value="ZnF_C2H2"/>
    <property type="match status" value="2"/>
</dbReference>
<evidence type="ECO:0000313" key="4">
    <source>
        <dbReference type="EMBL" id="JAG03505.1"/>
    </source>
</evidence>
<keyword evidence="1" id="KW-0479">Metal-binding</keyword>
<feature type="region of interest" description="Disordered" evidence="2">
    <location>
        <begin position="1"/>
        <end position="22"/>
    </location>
</feature>
<accession>A0A0A9WF58</accession>
<dbReference type="SUPFAM" id="SSF57667">
    <property type="entry name" value="beta-beta-alpha zinc fingers"/>
    <property type="match status" value="1"/>
</dbReference>
<dbReference type="PROSITE" id="PS50157">
    <property type="entry name" value="ZINC_FINGER_C2H2_2"/>
    <property type="match status" value="1"/>
</dbReference>
<keyword evidence="1" id="KW-0862">Zinc</keyword>